<reference evidence="1" key="1">
    <citation type="submission" date="2021-01" db="EMBL/GenBank/DDBJ databases">
        <title>Whole genome shotgun sequence of Sinosporangium siamense NBRC 109515.</title>
        <authorList>
            <person name="Komaki H."/>
            <person name="Tamura T."/>
        </authorList>
    </citation>
    <scope>NUCLEOTIDE SEQUENCE</scope>
    <source>
        <strain evidence="1">NBRC 109515</strain>
    </source>
</reference>
<evidence type="ECO:0000313" key="1">
    <source>
        <dbReference type="EMBL" id="GII93665.1"/>
    </source>
</evidence>
<keyword evidence="2" id="KW-1185">Reference proteome</keyword>
<dbReference type="EMBL" id="BOOW01000024">
    <property type="protein sequence ID" value="GII93665.1"/>
    <property type="molecule type" value="Genomic_DNA"/>
</dbReference>
<evidence type="ECO:0008006" key="3">
    <source>
        <dbReference type="Google" id="ProtNLM"/>
    </source>
</evidence>
<dbReference type="AlphaFoldDB" id="A0A919RIY6"/>
<protein>
    <recommendedName>
        <fullName evidence="3">Helicase/secretion neighborhood TadE-like protein</fullName>
    </recommendedName>
</protein>
<organism evidence="1 2">
    <name type="scientific">Sinosporangium siamense</name>
    <dbReference type="NCBI Taxonomy" id="1367973"/>
    <lineage>
        <taxon>Bacteria</taxon>
        <taxon>Bacillati</taxon>
        <taxon>Actinomycetota</taxon>
        <taxon>Actinomycetes</taxon>
        <taxon>Streptosporangiales</taxon>
        <taxon>Streptosporangiaceae</taxon>
        <taxon>Sinosporangium</taxon>
    </lineage>
</organism>
<evidence type="ECO:0000313" key="2">
    <source>
        <dbReference type="Proteomes" id="UP000606172"/>
    </source>
</evidence>
<name>A0A919RIY6_9ACTN</name>
<sequence>MLTVLAAYVFALVGAIRVARHRAQAAADLSALSAAKVMAVGRDRACDEAATLAKANGAFLQRCDLVGETVEVRVAIRFPVPGVGLRIVIAHARAGPVSSQVRHD</sequence>
<accession>A0A919RIY6</accession>
<dbReference type="NCBIfam" id="TIGR03816">
    <property type="entry name" value="tadE_like_DECH"/>
    <property type="match status" value="1"/>
</dbReference>
<gene>
    <name evidence="1" type="ORF">Ssi02_38960</name>
</gene>
<dbReference type="Proteomes" id="UP000606172">
    <property type="component" value="Unassembled WGS sequence"/>
</dbReference>
<comment type="caution">
    <text evidence="1">The sequence shown here is derived from an EMBL/GenBank/DDBJ whole genome shotgun (WGS) entry which is preliminary data.</text>
</comment>
<proteinExistence type="predicted"/>
<dbReference type="InterPro" id="IPR021202">
    <property type="entry name" value="Rv3654c-like"/>
</dbReference>